<feature type="domain" description="Cadherin" evidence="9">
    <location>
        <begin position="783"/>
        <end position="875"/>
    </location>
</feature>
<feature type="domain" description="Cadherin" evidence="9">
    <location>
        <begin position="1147"/>
        <end position="1239"/>
    </location>
</feature>
<dbReference type="InterPro" id="IPR013783">
    <property type="entry name" value="Ig-like_fold"/>
</dbReference>
<feature type="domain" description="Cadherin" evidence="9">
    <location>
        <begin position="1238"/>
        <end position="1330"/>
    </location>
</feature>
<dbReference type="InterPro" id="IPR041498">
    <property type="entry name" value="Big_6"/>
</dbReference>
<dbReference type="NCBIfam" id="TIGR01965">
    <property type="entry name" value="VCBS_repeat"/>
    <property type="match status" value="6"/>
</dbReference>
<protein>
    <submittedName>
        <fullName evidence="10">Tandem-95 repeat protein</fullName>
    </submittedName>
</protein>
<geneLocation type="plasmid" evidence="10 11">
    <name>p-SCP4</name>
</geneLocation>
<evidence type="ECO:0000256" key="3">
    <source>
        <dbReference type="ARBA" id="ARBA00022737"/>
    </source>
</evidence>
<feature type="domain" description="Cadherin" evidence="9">
    <location>
        <begin position="1511"/>
        <end position="1603"/>
    </location>
</feature>
<feature type="domain" description="Cadherin" evidence="9">
    <location>
        <begin position="1329"/>
        <end position="1421"/>
    </location>
</feature>
<name>A0ABX7FIE3_9RHOB</name>
<feature type="domain" description="Cadherin" evidence="9">
    <location>
        <begin position="419"/>
        <end position="511"/>
    </location>
</feature>
<feature type="domain" description="Cadherin" evidence="9">
    <location>
        <begin position="510"/>
        <end position="602"/>
    </location>
</feature>
<evidence type="ECO:0000256" key="6">
    <source>
        <dbReference type="ARBA" id="ARBA00022989"/>
    </source>
</evidence>
<accession>A0ABX7FIE3</accession>
<comment type="subcellular location">
    <subcellularLocation>
        <location evidence="1">Membrane</location>
    </subcellularLocation>
</comment>
<feature type="domain" description="Cadherin" evidence="9">
    <location>
        <begin position="692"/>
        <end position="784"/>
    </location>
</feature>
<feature type="domain" description="Cadherin" evidence="9">
    <location>
        <begin position="1693"/>
        <end position="1785"/>
    </location>
</feature>
<feature type="compositionally biased region" description="Low complexity" evidence="8">
    <location>
        <begin position="162"/>
        <end position="181"/>
    </location>
</feature>
<feature type="domain" description="Cadherin" evidence="9">
    <location>
        <begin position="1784"/>
        <end position="1876"/>
    </location>
</feature>
<feature type="region of interest" description="Disordered" evidence="8">
    <location>
        <begin position="1415"/>
        <end position="1434"/>
    </location>
</feature>
<evidence type="ECO:0000256" key="8">
    <source>
        <dbReference type="SAM" id="MobiDB-lite"/>
    </source>
</evidence>
<dbReference type="InterPro" id="IPR015919">
    <property type="entry name" value="Cadherin-like_sf"/>
</dbReference>
<dbReference type="NCBIfam" id="NF033677">
    <property type="entry name" value="biofilm_BapA_N"/>
    <property type="match status" value="1"/>
</dbReference>
<dbReference type="InterPro" id="IPR040853">
    <property type="entry name" value="RapA2_cadherin-like"/>
</dbReference>
<feature type="region of interest" description="Disordered" evidence="8">
    <location>
        <begin position="1961"/>
        <end position="1980"/>
    </location>
</feature>
<evidence type="ECO:0000256" key="2">
    <source>
        <dbReference type="ARBA" id="ARBA00022692"/>
    </source>
</evidence>
<keyword evidence="5" id="KW-0130">Cell adhesion</keyword>
<dbReference type="InterPro" id="IPR002126">
    <property type="entry name" value="Cadherin-like_dom"/>
</dbReference>
<feature type="region of interest" description="Disordered" evidence="8">
    <location>
        <begin position="1142"/>
        <end position="1161"/>
    </location>
</feature>
<dbReference type="Pfam" id="PF17803">
    <property type="entry name" value="Cadherin_4"/>
    <property type="match status" value="3"/>
</dbReference>
<evidence type="ECO:0000256" key="7">
    <source>
        <dbReference type="ARBA" id="ARBA00023136"/>
    </source>
</evidence>
<dbReference type="NCBIfam" id="NF012211">
    <property type="entry name" value="tand_rpt_95"/>
    <property type="match status" value="24"/>
</dbReference>
<feature type="domain" description="Cadherin" evidence="9">
    <location>
        <begin position="146"/>
        <end position="238"/>
    </location>
</feature>
<dbReference type="Pfam" id="PF22783">
    <property type="entry name" value="BapA_N"/>
    <property type="match status" value="1"/>
</dbReference>
<proteinExistence type="predicted"/>
<feature type="domain" description="Cadherin" evidence="9">
    <location>
        <begin position="1056"/>
        <end position="1148"/>
    </location>
</feature>
<feature type="region of interest" description="Disordered" evidence="8">
    <location>
        <begin position="2143"/>
        <end position="2163"/>
    </location>
</feature>
<feature type="domain" description="Cadherin" evidence="9">
    <location>
        <begin position="2148"/>
        <end position="2239"/>
    </location>
</feature>
<organism evidence="10 11">
    <name type="scientific">Ponticoccus alexandrii</name>
    <dbReference type="NCBI Taxonomy" id="1943633"/>
    <lineage>
        <taxon>Bacteria</taxon>
        <taxon>Pseudomonadati</taxon>
        <taxon>Pseudomonadota</taxon>
        <taxon>Alphaproteobacteria</taxon>
        <taxon>Rhodobacterales</taxon>
        <taxon>Roseobacteraceae</taxon>
        <taxon>Ponticoccus</taxon>
    </lineage>
</organism>
<dbReference type="Pfam" id="PF17936">
    <property type="entry name" value="Big_6"/>
    <property type="match status" value="1"/>
</dbReference>
<feature type="domain" description="Cadherin" evidence="9">
    <location>
        <begin position="1966"/>
        <end position="2058"/>
    </location>
</feature>
<evidence type="ECO:0000256" key="1">
    <source>
        <dbReference type="ARBA" id="ARBA00004370"/>
    </source>
</evidence>
<evidence type="ECO:0000259" key="9">
    <source>
        <dbReference type="PROSITE" id="PS50268"/>
    </source>
</evidence>
<evidence type="ECO:0000313" key="10">
    <source>
        <dbReference type="EMBL" id="QRF69132.1"/>
    </source>
</evidence>
<feature type="region of interest" description="Disordered" evidence="8">
    <location>
        <begin position="1506"/>
        <end position="1526"/>
    </location>
</feature>
<keyword evidence="10" id="KW-0614">Plasmid</keyword>
<feature type="domain" description="Cadherin" evidence="9">
    <location>
        <begin position="965"/>
        <end position="1057"/>
    </location>
</feature>
<dbReference type="InterPro" id="IPR048051">
    <property type="entry name" value="BapA-like_prefix-like"/>
</dbReference>
<dbReference type="InterPro" id="IPR010221">
    <property type="entry name" value="VCBS_dom"/>
</dbReference>
<feature type="region of interest" description="Disordered" evidence="8">
    <location>
        <begin position="1687"/>
        <end position="1707"/>
    </location>
</feature>
<feature type="domain" description="Cadherin" evidence="9">
    <location>
        <begin position="1420"/>
        <end position="1512"/>
    </location>
</feature>
<dbReference type="SMART" id="SM00112">
    <property type="entry name" value="CA"/>
    <property type="match status" value="23"/>
</dbReference>
<dbReference type="Proteomes" id="UP000596387">
    <property type="component" value="Plasmid p-SCP4"/>
</dbReference>
<dbReference type="PROSITE" id="PS50268">
    <property type="entry name" value="CADHERIN_2"/>
    <property type="match status" value="23"/>
</dbReference>
<feature type="domain" description="Cadherin" evidence="9">
    <location>
        <begin position="1602"/>
        <end position="1694"/>
    </location>
</feature>
<dbReference type="InterPro" id="IPR050971">
    <property type="entry name" value="Cadherin-domain_protein"/>
</dbReference>
<feature type="region of interest" description="Disordered" evidence="8">
    <location>
        <begin position="414"/>
        <end position="435"/>
    </location>
</feature>
<dbReference type="PANTHER" id="PTHR24025">
    <property type="entry name" value="DESMOGLEIN FAMILY MEMBER"/>
    <property type="match status" value="1"/>
</dbReference>
<sequence>MKATIFPKAQDGASKVFDGTRIALEAPSVVQLAIGPEQVLRFDRDGSDLILVLKDGTRLIIADFFVQDADGRNDLVFEDGNGVTWWAQYGEEWAGFDIAEIEDALLVPPLPVAALAGLGALAGGAALVAGSDGPDSETPAPNTPPAGEDAAVTTPEDTPVSGTVTATDVDGDDLTFTLDGGPSNGTVTVNPDGSYEYVPNPDYNGGDSFTVTVDDGQGGSDTITVSVTVTPENDPPAGEDAAVTTPEDTPVSGTVTATDVDGDDLTFTLDGGPSNGTVTVNPDGSYEYVPNPDYNGGDSFTVTVDDGQGGTDTITVSVTVTPENDPPVGEDASVTTLEDTPVSGTVTATDVDGDDLTFTLDGGPSNGTVTVNPDGSYEYVPNPDYNGGDSFTVTVDDGQGGTDTITVNVTVTPENDPPVGEDASVTTPEDTPVSGTVTATDVDGDDLTFTLDGGPSNGTVTVNPDGSYEYVPNPDYNGGDSFTVTVDDGQGGTDTITVSVTVTPENDPPVGEDASVTTLEDTPVSGTVTATDVDGDDLTFTLDGGPSNGTVTVNPDGSYEYVPNPDYNGGDSFTVTVDDGQGGTDTITVSVTVTPENDPPVGEDASVTTLEDTPVSGTVTATDVDGDDLTFTLDGGPSNGTVTVNPDGSYEYVPNPDYNGGDSFTVTVDDGQGGTDTITVSVTVTPENDPPVGEDASVTTLEDTPVSGTVTATDVDGDDLTFTLDGGPSNGTVTVNPDGSYEYVPNPDYNGGDSFTVTVDDGQGGSDTITVSVTVTPENDPPVGEDAAVTTLEDTPVSGTVTATDVDGDDLTFTLDGGPSNGTVTVNPDGSYEYVPNPDYNGGDSFTVTVDDGQGGTDTITVNVTVTPENDPPVGEDASVTTPEDTPVSGTVTATDVDGDDLTFTLDGGPSNGTVTVNPDGSYEYVPNPDYNGGDSFTVTVDDGQGGTDTITVSVTVTPENDPPVGEDASVTTLEDTPVSGTVTATDVDGDDLTFTLDGGPSNGTVTVNPDGSYEYVPNPDYNGGDSFTVTVDDGQGGTDTITVSVTVTPENDPPVGEDASVTTLEDTPVSGTVTATDVDGDDLTFTLDGGPSNGTVTVNPDGSYEYVPNPDYNGGDSFTVTVDDGQGGSDTITVSVTVTPENDPPVGEDAAVTTPEDTPVSGTVTATDVDGDDLTFTLDGGPSNGTVTVNPDGSYEYVPNPDYNGGDSFTVTVDDGQGGSDTITVNVTVTPENDPPVGEDAAVTTPEDTPVSGTVTATDVDGDDLTFTLDGGPSNGTVTVNPDGSYEYVPNPDYNGGDSFTVTVDDGQGGSDTITVSVTVTPENDPPVGEDAAVTTPEDTPVSGTVTATDVDGDDLTFTLDGGPSNGTVTVNPDGSYEYVPNPDYNGGDSFTVTVDDGQGGSDTITVSVTVTPENDPPVGEDAAVTTPEDTPVSGTVTATDVDGDDLTFTLDGGPSNGTVTVNPDGSYEYVPNPDYNGGDSFTVTVDDGQGGSDTITVSVTVTPENDPPAGEDAAVTTPEDTPVSGTVTATDVDGDDLTFTLDGGPSNGTVTVNPDGSYEYVPNPDYNGGDSFTVTVDDGQGGSDTITVNVTVTPENDPPVGEDAAVTTPEDTPVSGTVTATDVDGDDLTFTLDGGPSNGTVTVNPDGSYEYVPNPDYNGGDSFTVTVDDGQGGSDTITVSVTVTPENDPPVGEDAAVTTPEDTPVSGTVTATDVDGDDLTFTLDGGPSNGTVTVNPDGSYEYVPNPDYNGGDSFTVTVDDGQGGTDTITVNVTVTPENDPPVGEDAAVTTPEDTPVSGTVTATDVDGDDLTFTLDGGPSNGTVTVNPDGSYEYVPNPDYNGGDSFTVTVDDGQGGSDTITVNVTVTPENDPPVGEDASVTTPEDTPVSGTVTATDVDGDDLTFTLDGGPSNGTVTVNPDGSYEYVPNPDYNGGDSFTVTVDDGQGGSDTITVSVTVTPENDPPVGEDAAVTTPEDTPVSGTVTATDVDGDDLTFTLDGGPSNGTVTVNPDGSYEYVPNPDYNGGDSFTVTVDDGQGGTDTITVNVTVTPENDPPVGEDAAVTTPEDTPVSGTVTATDVDGDDLTFTLDGGPSNGTVTVNPDGSYEYVPNPDYNGGDSFTVTVDDGQGGSDTITVNVTVTPENDPPVGEDASVTTPEDTPVSGTVTATDVDGDDLTFTLDGGPSNGTVTVNPDGSYEYVPNPDYNGGDSFTVTVDDGQGGTDTITVNVTVTPENDPATITGDATGSVVEAGGVSNAAAGTPTAGGTLTVNDVDSGEAVFQTPADLQGTYGSFSFDAATGAWTYVLDNDLAATQALTDGEIVTDRLTVDSLDGTASETIVVTVTGTNDVPVVTDDSGQVTEDSDGGTGVLSTTGQVTITDVDAGEDRFATGSLAFGGASHGGAALGTLIVDAAGNWVYEVDNTLPEVQSLALGESFTESWQVTSADGTTTSTITVTINGTNDDPVISGVATGAVTEDVTLSATGQLSQDDVDTSNTHVWTVEGSTGDYGTLTVDSTGQWRYALDNAHPDVQALPVGGTLTEEITVRVTDNDGGFDEQVVTITINGTNDVPEISAGSDLSATITELADGDPAENTQDHVETGTLQVSGLDATDTHTVSAAPQGAGYLGTFTPGGLDPVTGEVTWTFTVNDADLDTLPAGAVLTQGYEVTVEDSLGASHTVTVTVTINGSNDRPDAQDDATLVVAGDDAVLDVLANDSDVDTGETATLTVTEVDGQAITAGGSITLSGGRGTVSMAADGTLTFVPGPNAPAELILPYTVDDGSGTANATATANWIINSASVDITDDASPAGATLPDNVLSSVDDLTQVAIDGQAAVGGQITGLTVSDGTKSVTVPAGSIVVQLDGSYSVTADLSGLDDGTLTVTAVVEDAAGNTVTTTDSILKDTVTTVTIDPVLVEDGVAPVITGTGESGASVTLDVDGTQYSATVQPDGTWSVPLPGPLATGETVLSASAVDAYGNTDTDGRTVTGLEISDTAPGQPEDILVKESGLTGGTAEGTGTDTTSATFVLGTSASPLASIVIGGTVSGGALSGGTTVTLAELQTAATTPVDVTTQYGTLSITGYDAATGEISYSYTLTGNTGDHSDSAANDIIRETIQIAAVESDGDIRVDRLVAGVEDDAPAAPQADTAVTVVEGGSRVGSANGGDNLLANDTLGADGGRVHEITYTDAGGNSASVQIPQGGSETVSTQYGSLTVSSDGTWSYWPSDSANHVKPTNDTELRDDFSYTTIDGDGDVSPGSATQQITVTDTVPELGMPQDTGIDEQHLANGSNPDAALREVSGTLDLTPGQDDVTVTFTTNSPPAGLSSGGVDLVYVVSADGQTLTATKGAGGDTIFVVTLTDPTSATAGYTFDLRGPLDHDGAADLDLTFGVEARDSDGDTALADFTVTVADDAPVTTLQVDVVEDSQANNPANSFTLSADMTPTNTIVSQGGAAPDSSTTQPDGSVDHVFTHGTVTISATGEITYVPAPNFSGTEEFVFETQDDGVPGSTTVTITVAPVSDAPTLSVDAESINVAEDTAVALGMNAPIITDNGAAPGNNATPERIGEITLSGLPEGATLSWGSGSTHVVDASGSVTITLSDAALVDSASGMLSMTGAEFEAMTVTPPEHASENFEVTYSVTSYEVDATGTILPGVAGATSSETVAVYVEAVTDPVALEFNAADASTVANADAIVYTGTAQAELTLKEDTTVDISAILTSSFADLDGSEVRSFTVTNGSGTDIVVNGTTVAAGESFDIPAPGLTDDPTALPTIEIGGAPTSVVSLITSLSP</sequence>
<feature type="domain" description="Cadherin" evidence="9">
    <location>
        <begin position="328"/>
        <end position="420"/>
    </location>
</feature>
<evidence type="ECO:0000256" key="4">
    <source>
        <dbReference type="ARBA" id="ARBA00022837"/>
    </source>
</evidence>
<feature type="domain" description="Cadherin" evidence="9">
    <location>
        <begin position="874"/>
        <end position="966"/>
    </location>
</feature>
<dbReference type="CDD" id="cd11304">
    <property type="entry name" value="Cadherin_repeat"/>
    <property type="match status" value="23"/>
</dbReference>
<reference evidence="10 11" key="1">
    <citation type="submission" date="2019-12" db="EMBL/GenBank/DDBJ databases">
        <title>Complete Genome Sequence of a Quorum-Sensing Bacterium,Rhodobacteraceae bacterium C31, Isolated from a marine microalgae symbiotic bacteria.</title>
        <authorList>
            <person name="Zhang Y."/>
        </authorList>
    </citation>
    <scope>NUCLEOTIDE SEQUENCE [LARGE SCALE GENOMIC DNA]</scope>
    <source>
        <strain evidence="10 11">C31</strain>
        <plasmid evidence="10 11">p-SCP4</plasmid>
    </source>
</reference>
<feature type="region of interest" description="Disordered" evidence="8">
    <location>
        <begin position="1597"/>
        <end position="1616"/>
    </location>
</feature>
<dbReference type="RefSeq" id="WP_251374354.1">
    <property type="nucleotide sequence ID" value="NZ_CP047170.1"/>
</dbReference>
<feature type="region of interest" description="Disordered" evidence="8">
    <location>
        <begin position="869"/>
        <end position="890"/>
    </location>
</feature>
<feature type="domain" description="Cadherin" evidence="9">
    <location>
        <begin position="237"/>
        <end position="329"/>
    </location>
</feature>
<keyword evidence="7" id="KW-0472">Membrane</keyword>
<gene>
    <name evidence="10" type="ORF">GQA70_22555</name>
</gene>
<feature type="region of interest" description="Disordered" evidence="8">
    <location>
        <begin position="1870"/>
        <end position="1890"/>
    </location>
</feature>
<keyword evidence="3" id="KW-0677">Repeat</keyword>
<dbReference type="Pfam" id="PF17963">
    <property type="entry name" value="Big_9"/>
    <property type="match status" value="23"/>
</dbReference>
<keyword evidence="4" id="KW-0106">Calcium</keyword>
<evidence type="ECO:0000256" key="5">
    <source>
        <dbReference type="ARBA" id="ARBA00022889"/>
    </source>
</evidence>
<feature type="region of interest" description="Disordered" evidence="8">
    <location>
        <begin position="130"/>
        <end position="186"/>
    </location>
</feature>
<dbReference type="Gene3D" id="2.60.40.3440">
    <property type="match status" value="22"/>
</dbReference>
<dbReference type="Gene3D" id="2.60.40.10">
    <property type="entry name" value="Immunoglobulins"/>
    <property type="match status" value="5"/>
</dbReference>
<dbReference type="NCBIfam" id="NF033510">
    <property type="entry name" value="Ca_tandemer"/>
    <property type="match status" value="2"/>
</dbReference>
<keyword evidence="2" id="KW-0812">Transmembrane</keyword>
<keyword evidence="11" id="KW-1185">Reference proteome</keyword>
<dbReference type="PANTHER" id="PTHR24025:SF23">
    <property type="entry name" value="NEURAL-CADHERIN"/>
    <property type="match status" value="1"/>
</dbReference>
<feature type="domain" description="Cadherin" evidence="9">
    <location>
        <begin position="2057"/>
        <end position="2149"/>
    </location>
</feature>
<feature type="domain" description="Cadherin" evidence="9">
    <location>
        <begin position="601"/>
        <end position="693"/>
    </location>
</feature>
<evidence type="ECO:0000313" key="11">
    <source>
        <dbReference type="Proteomes" id="UP000596387"/>
    </source>
</evidence>
<feature type="region of interest" description="Disordered" evidence="8">
    <location>
        <begin position="2052"/>
        <end position="2072"/>
    </location>
</feature>
<feature type="region of interest" description="Disordered" evidence="8">
    <location>
        <begin position="1233"/>
        <end position="1252"/>
    </location>
</feature>
<feature type="region of interest" description="Disordered" evidence="8">
    <location>
        <begin position="1779"/>
        <end position="1800"/>
    </location>
</feature>
<dbReference type="EMBL" id="CP047170">
    <property type="protein sequence ID" value="QRF69132.1"/>
    <property type="molecule type" value="Genomic_DNA"/>
</dbReference>
<dbReference type="SUPFAM" id="SSF49313">
    <property type="entry name" value="Cadherin-like"/>
    <property type="match status" value="6"/>
</dbReference>
<feature type="domain" description="Cadherin" evidence="9">
    <location>
        <begin position="1875"/>
        <end position="1967"/>
    </location>
</feature>
<feature type="region of interest" description="Disordered" evidence="8">
    <location>
        <begin position="232"/>
        <end position="253"/>
    </location>
</feature>
<keyword evidence="6" id="KW-1133">Transmembrane helix</keyword>